<keyword evidence="5" id="KW-1185">Reference proteome</keyword>
<dbReference type="Gene3D" id="3.30.930.10">
    <property type="entry name" value="Bira Bifunctional Protein, Domain 2"/>
    <property type="match status" value="1"/>
</dbReference>
<keyword evidence="1" id="KW-0368">Histidine biosynthesis</keyword>
<dbReference type="InterPro" id="IPR004516">
    <property type="entry name" value="HisRS/HisZ"/>
</dbReference>
<evidence type="ECO:0000256" key="1">
    <source>
        <dbReference type="ARBA" id="ARBA00023102"/>
    </source>
</evidence>
<accession>A0A934ISM2</accession>
<organism evidence="4 5">
    <name type="scientific">Acuticoccus mangrovi</name>
    <dbReference type="NCBI Taxonomy" id="2796142"/>
    <lineage>
        <taxon>Bacteria</taxon>
        <taxon>Pseudomonadati</taxon>
        <taxon>Pseudomonadota</taxon>
        <taxon>Alphaproteobacteria</taxon>
        <taxon>Hyphomicrobiales</taxon>
        <taxon>Amorphaceae</taxon>
        <taxon>Acuticoccus</taxon>
    </lineage>
</organism>
<dbReference type="GO" id="GO:0005737">
    <property type="term" value="C:cytoplasm"/>
    <property type="evidence" value="ECO:0007669"/>
    <property type="project" value="InterPro"/>
</dbReference>
<dbReference type="EMBL" id="JAEKJA010000014">
    <property type="protein sequence ID" value="MBJ3777285.1"/>
    <property type="molecule type" value="Genomic_DNA"/>
</dbReference>
<dbReference type="GO" id="GO:0006427">
    <property type="term" value="P:histidyl-tRNA aminoacylation"/>
    <property type="evidence" value="ECO:0007669"/>
    <property type="project" value="TreeGrafter"/>
</dbReference>
<feature type="binding site" evidence="2">
    <location>
        <position position="98"/>
    </location>
    <ligand>
        <name>L-histidine</name>
        <dbReference type="ChEBI" id="CHEBI:57595"/>
    </ligand>
</feature>
<protein>
    <submittedName>
        <fullName evidence="4">ATP phosphoribosyltransferase regulatory subunit</fullName>
    </submittedName>
</protein>
<feature type="binding site" evidence="2">
    <location>
        <begin position="309"/>
        <end position="310"/>
    </location>
    <ligand>
        <name>L-histidine</name>
        <dbReference type="ChEBI" id="CHEBI:57595"/>
    </ligand>
</feature>
<name>A0A934ISM2_9HYPH</name>
<feature type="domain" description="Class II Histidinyl-tRNA synthetase (HisRS)-like catalytic core" evidence="3">
    <location>
        <begin position="228"/>
        <end position="358"/>
    </location>
</feature>
<dbReference type="InterPro" id="IPR045864">
    <property type="entry name" value="aa-tRNA-synth_II/BPL/LPL"/>
</dbReference>
<dbReference type="PANTHER" id="PTHR43707">
    <property type="entry name" value="HISTIDYL-TRNA SYNTHETASE"/>
    <property type="match status" value="1"/>
</dbReference>
<dbReference type="GO" id="GO:0016757">
    <property type="term" value="F:glycosyltransferase activity"/>
    <property type="evidence" value="ECO:0007669"/>
    <property type="project" value="UniProtKB-KW"/>
</dbReference>
<keyword evidence="4" id="KW-0808">Transferase</keyword>
<dbReference type="PIRSF" id="PIRSF001549">
    <property type="entry name" value="His-tRNA_synth"/>
    <property type="match status" value="1"/>
</dbReference>
<feature type="binding site" evidence="2">
    <location>
        <position position="86"/>
    </location>
    <ligand>
        <name>L-histidine</name>
        <dbReference type="ChEBI" id="CHEBI:57595"/>
    </ligand>
</feature>
<dbReference type="Proteomes" id="UP000609531">
    <property type="component" value="Unassembled WGS sequence"/>
</dbReference>
<dbReference type="AlphaFoldDB" id="A0A934ISM2"/>
<comment type="caution">
    <text evidence="4">The sequence shown here is derived from an EMBL/GenBank/DDBJ whole genome shotgun (WGS) entry which is preliminary data.</text>
</comment>
<feature type="domain" description="Class II Histidinyl-tRNA synthetase (HisRS)-like catalytic core" evidence="3">
    <location>
        <begin position="19"/>
        <end position="198"/>
    </location>
</feature>
<dbReference type="InterPro" id="IPR041715">
    <property type="entry name" value="HisRS-like_core"/>
</dbReference>
<dbReference type="SUPFAM" id="SSF55681">
    <property type="entry name" value="Class II aaRS and biotin synthetases"/>
    <property type="match status" value="1"/>
</dbReference>
<feature type="binding site" evidence="2">
    <location>
        <position position="102"/>
    </location>
    <ligand>
        <name>L-histidine</name>
        <dbReference type="ChEBI" id="CHEBI:57595"/>
    </ligand>
</feature>
<proteinExistence type="predicted"/>
<feature type="binding site" evidence="2">
    <location>
        <begin position="58"/>
        <end position="60"/>
    </location>
    <ligand>
        <name>L-histidine</name>
        <dbReference type="ChEBI" id="CHEBI:57595"/>
    </ligand>
</feature>
<feature type="binding site" evidence="2">
    <location>
        <position position="305"/>
    </location>
    <ligand>
        <name>L-histidine</name>
        <dbReference type="ChEBI" id="CHEBI:57595"/>
    </ligand>
</feature>
<evidence type="ECO:0000313" key="5">
    <source>
        <dbReference type="Proteomes" id="UP000609531"/>
    </source>
</evidence>
<evidence type="ECO:0000313" key="4">
    <source>
        <dbReference type="EMBL" id="MBJ3777285.1"/>
    </source>
</evidence>
<gene>
    <name evidence="4" type="ORF">JCR33_16375</name>
</gene>
<sequence length="363" mass="38582">MSPADRLMAVLEAASEATLAPALLQPADIFVELAGEEFRKRLFVTDGVDGATLCLRPDFTIPVCLEHLATAHEAPTAYAYRGKIFRRRRAVGEPEFEQAGTEWIGHADEMATDARLFALAMACADAVELTPAVRVGDANIFGALTAALGLSATWRERLSTAFGDETRLAAALNRLALRDQPDGIAARLAPALAHVDGRQARAIVDAMIGLPPQVPAGGRTSDDIAARILELATGTGRDAATVDVIARYLEVSAPLDRAADALTAFARAEGLELDAAIALFAARVEAMVALGLNTSAVTFDARFGRRIGYYTGFVFEMLDPDRPGAEVIAGGRYDKLIALLDPKKSLPAVGFSVWLDRIPGAAR</sequence>
<keyword evidence="4" id="KW-0328">Glycosyltransferase</keyword>
<reference evidence="4" key="1">
    <citation type="submission" date="2020-12" db="EMBL/GenBank/DDBJ databases">
        <title>Bacterial taxonomy.</title>
        <authorList>
            <person name="Pan X."/>
        </authorList>
    </citation>
    <scope>NUCLEOTIDE SEQUENCE</scope>
    <source>
        <strain evidence="4">B2012</strain>
    </source>
</reference>
<keyword evidence="1" id="KW-0028">Amino-acid biosynthesis</keyword>
<evidence type="ECO:0000259" key="3">
    <source>
        <dbReference type="Pfam" id="PF13393"/>
    </source>
</evidence>
<dbReference type="RefSeq" id="WP_198883191.1">
    <property type="nucleotide sequence ID" value="NZ_JAEKJA010000014.1"/>
</dbReference>
<dbReference type="PANTHER" id="PTHR43707:SF1">
    <property type="entry name" value="HISTIDINE--TRNA LIGASE, MITOCHONDRIAL-RELATED"/>
    <property type="match status" value="1"/>
</dbReference>
<dbReference type="GO" id="GO:0004821">
    <property type="term" value="F:histidine-tRNA ligase activity"/>
    <property type="evidence" value="ECO:0007669"/>
    <property type="project" value="TreeGrafter"/>
</dbReference>
<dbReference type="GO" id="GO:0000105">
    <property type="term" value="P:L-histidine biosynthetic process"/>
    <property type="evidence" value="ECO:0007669"/>
    <property type="project" value="UniProtKB-KW"/>
</dbReference>
<evidence type="ECO:0000256" key="2">
    <source>
        <dbReference type="PIRSR" id="PIRSR001549-1"/>
    </source>
</evidence>
<dbReference type="Pfam" id="PF13393">
    <property type="entry name" value="tRNA-synt_His"/>
    <property type="match status" value="2"/>
</dbReference>